<evidence type="ECO:0000313" key="2">
    <source>
        <dbReference type="EMBL" id="KAF2448805.1"/>
    </source>
</evidence>
<protein>
    <submittedName>
        <fullName evidence="2">Uncharacterized protein</fullName>
    </submittedName>
</protein>
<dbReference type="Proteomes" id="UP000799764">
    <property type="component" value="Unassembled WGS sequence"/>
</dbReference>
<dbReference type="AlphaFoldDB" id="A0A9P4UG55"/>
<dbReference type="EMBL" id="MU001495">
    <property type="protein sequence ID" value="KAF2448805.1"/>
    <property type="molecule type" value="Genomic_DNA"/>
</dbReference>
<feature type="chain" id="PRO_5040420246" evidence="1">
    <location>
        <begin position="32"/>
        <end position="181"/>
    </location>
</feature>
<gene>
    <name evidence="2" type="ORF">P171DRAFT_481843</name>
</gene>
<reference evidence="2" key="1">
    <citation type="journal article" date="2020" name="Stud. Mycol.">
        <title>101 Dothideomycetes genomes: a test case for predicting lifestyles and emergence of pathogens.</title>
        <authorList>
            <person name="Haridas S."/>
            <person name="Albert R."/>
            <person name="Binder M."/>
            <person name="Bloem J."/>
            <person name="Labutti K."/>
            <person name="Salamov A."/>
            <person name="Andreopoulos B."/>
            <person name="Baker S."/>
            <person name="Barry K."/>
            <person name="Bills G."/>
            <person name="Bluhm B."/>
            <person name="Cannon C."/>
            <person name="Castanera R."/>
            <person name="Culley D."/>
            <person name="Daum C."/>
            <person name="Ezra D."/>
            <person name="Gonzalez J."/>
            <person name="Henrissat B."/>
            <person name="Kuo A."/>
            <person name="Liang C."/>
            <person name="Lipzen A."/>
            <person name="Lutzoni F."/>
            <person name="Magnuson J."/>
            <person name="Mondo S."/>
            <person name="Nolan M."/>
            <person name="Ohm R."/>
            <person name="Pangilinan J."/>
            <person name="Park H.-J."/>
            <person name="Ramirez L."/>
            <person name="Alfaro M."/>
            <person name="Sun H."/>
            <person name="Tritt A."/>
            <person name="Yoshinaga Y."/>
            <person name="Zwiers L.-H."/>
            <person name="Turgeon B."/>
            <person name="Goodwin S."/>
            <person name="Spatafora J."/>
            <person name="Crous P."/>
            <person name="Grigoriev I."/>
        </authorList>
    </citation>
    <scope>NUCLEOTIDE SEQUENCE</scope>
    <source>
        <strain evidence="2">CBS 690.94</strain>
    </source>
</reference>
<organism evidence="2 3">
    <name type="scientific">Karstenula rhodostoma CBS 690.94</name>
    <dbReference type="NCBI Taxonomy" id="1392251"/>
    <lineage>
        <taxon>Eukaryota</taxon>
        <taxon>Fungi</taxon>
        <taxon>Dikarya</taxon>
        <taxon>Ascomycota</taxon>
        <taxon>Pezizomycotina</taxon>
        <taxon>Dothideomycetes</taxon>
        <taxon>Pleosporomycetidae</taxon>
        <taxon>Pleosporales</taxon>
        <taxon>Massarineae</taxon>
        <taxon>Didymosphaeriaceae</taxon>
        <taxon>Karstenula</taxon>
    </lineage>
</organism>
<evidence type="ECO:0000256" key="1">
    <source>
        <dbReference type="SAM" id="SignalP"/>
    </source>
</evidence>
<keyword evidence="3" id="KW-1185">Reference proteome</keyword>
<keyword evidence="1" id="KW-0732">Signal</keyword>
<feature type="signal peptide" evidence="1">
    <location>
        <begin position="1"/>
        <end position="31"/>
    </location>
</feature>
<proteinExistence type="predicted"/>
<name>A0A9P4UG55_9PLEO</name>
<sequence>MCSREPNPTSTLTPLLTAHLTLLTALTSSTAHLRILSTTLSTATTPATAEATCLEALAIAAAALARIQRYIAFYAPLFEADDPVGVLRRAGVVFVGDAGAGVGDGGGVVVQEGAVGRTIRGMVRVIGWYGEVIGGLERGFREGLGWIEEREREREEGVLAGRVLRGEDGFEDYREEDGLDE</sequence>
<comment type="caution">
    <text evidence="2">The sequence shown here is derived from an EMBL/GenBank/DDBJ whole genome shotgun (WGS) entry which is preliminary data.</text>
</comment>
<accession>A0A9P4UG55</accession>
<evidence type="ECO:0000313" key="3">
    <source>
        <dbReference type="Proteomes" id="UP000799764"/>
    </source>
</evidence>